<comment type="caution">
    <text evidence="1">The sequence shown here is derived from an EMBL/GenBank/DDBJ whole genome shotgun (WGS) entry which is preliminary data.</text>
</comment>
<keyword evidence="2" id="KW-1185">Reference proteome</keyword>
<dbReference type="Proteomes" id="UP000248330">
    <property type="component" value="Unassembled WGS sequence"/>
</dbReference>
<dbReference type="OrthoDB" id="9121915at2"/>
<accession>A0A318EGF6</accession>
<dbReference type="AlphaFoldDB" id="A0A318EGF6"/>
<reference evidence="1 2" key="1">
    <citation type="submission" date="2018-04" db="EMBL/GenBank/DDBJ databases">
        <title>Genomic Encyclopedia of Type Strains, Phase IV (KMG-IV): sequencing the most valuable type-strain genomes for metagenomic binning, comparative biology and taxonomic classification.</title>
        <authorList>
            <person name="Goeker M."/>
        </authorList>
    </citation>
    <scope>NUCLEOTIDE SEQUENCE [LARGE SCALE GENOMIC DNA]</scope>
    <source>
        <strain evidence="1 2">DSM 104150</strain>
    </source>
</reference>
<dbReference type="InterPro" id="IPR005624">
    <property type="entry name" value="PduO/GlcC-like"/>
</dbReference>
<dbReference type="EMBL" id="QICN01000003">
    <property type="protein sequence ID" value="PXV69628.1"/>
    <property type="molecule type" value="Genomic_DNA"/>
</dbReference>
<name>A0A318EGF6_9GAMM</name>
<dbReference type="PROSITE" id="PS51257">
    <property type="entry name" value="PROKAR_LIPOPROTEIN"/>
    <property type="match status" value="1"/>
</dbReference>
<dbReference type="RefSeq" id="WP_110264551.1">
    <property type="nucleotide sequence ID" value="NZ_CAWNXA010000003.1"/>
</dbReference>
<dbReference type="Pfam" id="PF03928">
    <property type="entry name" value="HbpS-like"/>
    <property type="match status" value="1"/>
</dbReference>
<gene>
    <name evidence="1" type="ORF">C8D93_103202</name>
</gene>
<evidence type="ECO:0000313" key="1">
    <source>
        <dbReference type="EMBL" id="PXV69628.1"/>
    </source>
</evidence>
<dbReference type="SUPFAM" id="SSF143744">
    <property type="entry name" value="GlcG-like"/>
    <property type="match status" value="2"/>
</dbReference>
<sequence length="715" mass="73883">MGRRWKWGSKSSGAALAGAITALLLGSCSGGDRPDNVTGIGLVPGQAPCTGFCQTDNPQRLEVADVQRIIAQGVAEAGARNRPATFVVTDRVGNILAAYRMPGAPALINITSGIDRRTGALVSGGVDNVGIVPSELGALAKALTSMYFSSEGNAFTSRTAGQIIQENFNPGEGSTPGGPLFGVQISQLPCSDISRRFNGIGPDPGPHRSAIGFAADPGGLPLFKAGVTVGAVGVIADGVYGVDKVVIDNDLDTDPNGNIDEIIATAATFGYAAPRDRRADVITVEGKTLRFADVDFDDLLTLDQLLGQQTPAFDPLPPLDDGDGLIAIRGYANAQVAAGTRFGLADSGIRAADTVTDAPGLAAVDGFVIVDQNNQNRFPAQAGAGANGLTQAEVEALLVKSVALANRTRSQVRKPLGSPAGIHLVIVDVNGDIVGAARTRDALVDAIDVNAQKARSALFFSKTGGAAKLAALPPAEYVNVGPPAPGSVLPDPPTLRREDIGQYADNFRNFLDIEFGDNAFSTRAIGNIGRPFYPDDVEGNPPGPLSKPVGEWSIFSTGLELDLVYNAIIRHLAFVLGAAPTDLPADPGDPSVGTGCTGYNPISDILGGAPEQVNDVPELRNGITLFAGGFPIYRGGELIGAIGLSGDGLEQDDFLPFLAIDQVGKELGPGSINNAPIPVRADQLAPAGFGVNLRYVICPQTPFLDSDEQGVCDGL</sequence>
<organism evidence="1 2">
    <name type="scientific">Sinimarinibacterium flocculans</name>
    <dbReference type="NCBI Taxonomy" id="985250"/>
    <lineage>
        <taxon>Bacteria</taxon>
        <taxon>Pseudomonadati</taxon>
        <taxon>Pseudomonadota</taxon>
        <taxon>Gammaproteobacteria</taxon>
        <taxon>Nevskiales</taxon>
        <taxon>Nevskiaceae</taxon>
        <taxon>Sinimarinibacterium</taxon>
    </lineage>
</organism>
<dbReference type="InterPro" id="IPR038084">
    <property type="entry name" value="PduO/GlcC-like_sf"/>
</dbReference>
<evidence type="ECO:0000313" key="2">
    <source>
        <dbReference type="Proteomes" id="UP000248330"/>
    </source>
</evidence>
<dbReference type="Gene3D" id="3.30.450.150">
    <property type="entry name" value="Haem-degrading domain"/>
    <property type="match status" value="3"/>
</dbReference>
<proteinExistence type="predicted"/>
<protein>
    <submittedName>
        <fullName evidence="1">Heme-degrading protein</fullName>
    </submittedName>
</protein>